<gene>
    <name evidence="1" type="ORF">DPMN_072343</name>
</gene>
<dbReference type="Proteomes" id="UP000828390">
    <property type="component" value="Unassembled WGS sequence"/>
</dbReference>
<comment type="caution">
    <text evidence="1">The sequence shown here is derived from an EMBL/GenBank/DDBJ whole genome shotgun (WGS) entry which is preliminary data.</text>
</comment>
<proteinExistence type="predicted"/>
<evidence type="ECO:0000313" key="2">
    <source>
        <dbReference type="Proteomes" id="UP000828390"/>
    </source>
</evidence>
<protein>
    <submittedName>
        <fullName evidence="1">Uncharacterized protein</fullName>
    </submittedName>
</protein>
<keyword evidence="2" id="KW-1185">Reference proteome</keyword>
<reference evidence="1" key="1">
    <citation type="journal article" date="2019" name="bioRxiv">
        <title>The Genome of the Zebra Mussel, Dreissena polymorpha: A Resource for Invasive Species Research.</title>
        <authorList>
            <person name="McCartney M.A."/>
            <person name="Auch B."/>
            <person name="Kono T."/>
            <person name="Mallez S."/>
            <person name="Zhang Y."/>
            <person name="Obille A."/>
            <person name="Becker A."/>
            <person name="Abrahante J.E."/>
            <person name="Garbe J."/>
            <person name="Badalamenti J.P."/>
            <person name="Herman A."/>
            <person name="Mangelson H."/>
            <person name="Liachko I."/>
            <person name="Sullivan S."/>
            <person name="Sone E.D."/>
            <person name="Koren S."/>
            <person name="Silverstein K.A.T."/>
            <person name="Beckman K.B."/>
            <person name="Gohl D.M."/>
        </authorList>
    </citation>
    <scope>NUCLEOTIDE SEQUENCE</scope>
    <source>
        <strain evidence="1">Duluth1</strain>
        <tissue evidence="1">Whole animal</tissue>
    </source>
</reference>
<reference evidence="1" key="2">
    <citation type="submission" date="2020-11" db="EMBL/GenBank/DDBJ databases">
        <authorList>
            <person name="McCartney M.A."/>
            <person name="Auch B."/>
            <person name="Kono T."/>
            <person name="Mallez S."/>
            <person name="Becker A."/>
            <person name="Gohl D.M."/>
            <person name="Silverstein K.A.T."/>
            <person name="Koren S."/>
            <person name="Bechman K.B."/>
            <person name="Herman A."/>
            <person name="Abrahante J.E."/>
            <person name="Garbe J."/>
        </authorList>
    </citation>
    <scope>NUCLEOTIDE SEQUENCE</scope>
    <source>
        <strain evidence="1">Duluth1</strain>
        <tissue evidence="1">Whole animal</tissue>
    </source>
</reference>
<name>A0A9D4BWT1_DREPO</name>
<accession>A0A9D4BWT1</accession>
<evidence type="ECO:0000313" key="1">
    <source>
        <dbReference type="EMBL" id="KAH3712592.1"/>
    </source>
</evidence>
<dbReference type="EMBL" id="JAIWYP010000014">
    <property type="protein sequence ID" value="KAH3712592.1"/>
    <property type="molecule type" value="Genomic_DNA"/>
</dbReference>
<dbReference type="AlphaFoldDB" id="A0A9D4BWT1"/>
<sequence>MATRSPFGTLANLSIMATSFIAFNDHWTKCVFNCLHGFPNAKRIIYKLSRDIIKNDDCLLAPSNNCLTSLKLTYPTAAMFLKGHGPFVNYADISFEKKVLCKSHNDCAKHQTSRVCYPPPADSHVFNKQKSFPNPLLIYHKNTCSGYAS</sequence>
<organism evidence="1 2">
    <name type="scientific">Dreissena polymorpha</name>
    <name type="common">Zebra mussel</name>
    <name type="synonym">Mytilus polymorpha</name>
    <dbReference type="NCBI Taxonomy" id="45954"/>
    <lineage>
        <taxon>Eukaryota</taxon>
        <taxon>Metazoa</taxon>
        <taxon>Spiralia</taxon>
        <taxon>Lophotrochozoa</taxon>
        <taxon>Mollusca</taxon>
        <taxon>Bivalvia</taxon>
        <taxon>Autobranchia</taxon>
        <taxon>Heteroconchia</taxon>
        <taxon>Euheterodonta</taxon>
        <taxon>Imparidentia</taxon>
        <taxon>Neoheterodontei</taxon>
        <taxon>Myida</taxon>
        <taxon>Dreissenoidea</taxon>
        <taxon>Dreissenidae</taxon>
        <taxon>Dreissena</taxon>
    </lineage>
</organism>